<comment type="caution">
    <text evidence="1">The sequence shown here is derived from an EMBL/GenBank/DDBJ whole genome shotgun (WGS) entry which is preliminary data.</text>
</comment>
<gene>
    <name evidence="1" type="ORF">EDD69_104179</name>
</gene>
<keyword evidence="2" id="KW-1185">Reference proteome</keyword>
<dbReference type="InterPro" id="IPR035945">
    <property type="entry name" value="YhaI-like_sf"/>
</dbReference>
<accession>A0A4R1QQB1</accession>
<evidence type="ECO:0000313" key="1">
    <source>
        <dbReference type="EMBL" id="TCL51125.1"/>
    </source>
</evidence>
<reference evidence="1 2" key="1">
    <citation type="submission" date="2019-03" db="EMBL/GenBank/DDBJ databases">
        <title>Genomic Encyclopedia of Type Strains, Phase IV (KMG-IV): sequencing the most valuable type-strain genomes for metagenomic binning, comparative biology and taxonomic classification.</title>
        <authorList>
            <person name="Goeker M."/>
        </authorList>
    </citation>
    <scope>NUCLEOTIDE SEQUENCE [LARGE SCALE GENOMIC DNA]</scope>
    <source>
        <strain evidence="1 2">DSM 24979</strain>
    </source>
</reference>
<evidence type="ECO:0000313" key="2">
    <source>
        <dbReference type="Proteomes" id="UP000295658"/>
    </source>
</evidence>
<organism evidence="1 2">
    <name type="scientific">Thermolongibacillus altinsuensis</name>
    <dbReference type="NCBI Taxonomy" id="575256"/>
    <lineage>
        <taxon>Bacteria</taxon>
        <taxon>Bacillati</taxon>
        <taxon>Bacillota</taxon>
        <taxon>Bacilli</taxon>
        <taxon>Bacillales</taxon>
        <taxon>Anoxybacillaceae</taxon>
        <taxon>Thermolongibacillus</taxon>
    </lineage>
</organism>
<dbReference type="Gene3D" id="1.10.3750.10">
    <property type="entry name" value="YhaI-like"/>
    <property type="match status" value="1"/>
</dbReference>
<dbReference type="Pfam" id="PF08963">
    <property type="entry name" value="DUF1878"/>
    <property type="match status" value="1"/>
</dbReference>
<dbReference type="EMBL" id="SLUL01000004">
    <property type="protein sequence ID" value="TCL51125.1"/>
    <property type="molecule type" value="Genomic_DNA"/>
</dbReference>
<protein>
    <submittedName>
        <fullName evidence="1">Uncharacterized protein DUF1878</fullName>
    </submittedName>
</protein>
<proteinExistence type="predicted"/>
<dbReference type="InterPro" id="IPR015058">
    <property type="entry name" value="DUF1878"/>
</dbReference>
<name>A0A4R1QQB1_9BACL</name>
<dbReference type="SUPFAM" id="SSF109915">
    <property type="entry name" value="Hypothetical protein YhaI"/>
    <property type="match status" value="1"/>
</dbReference>
<dbReference type="Proteomes" id="UP000295658">
    <property type="component" value="Unassembled WGS sequence"/>
</dbReference>
<sequence>MDTLKKKMSTLEERIAKLEYYHSLLLQMIDREKKPFYYLIMQAGLTKEEVDETLKLCETLSEEYEKQKAEGLIVFTPLLTHFAGMLHPKLPLEQTIDALLKQQMFVPLMTEFQQLLQKLDEL</sequence>
<dbReference type="AlphaFoldDB" id="A0A4R1QQB1"/>